<dbReference type="RefSeq" id="WP_132014285.1">
    <property type="nucleotide sequence ID" value="NZ_SLUN01000011.1"/>
</dbReference>
<dbReference type="Gene3D" id="3.40.50.12580">
    <property type="match status" value="1"/>
</dbReference>
<evidence type="ECO:0000313" key="1">
    <source>
        <dbReference type="EMBL" id="TCL69962.1"/>
    </source>
</evidence>
<accession>A0A4R1RVJ1</accession>
<organism evidence="1 2">
    <name type="scientific">Hydrogenispora ethanolica</name>
    <dbReference type="NCBI Taxonomy" id="1082276"/>
    <lineage>
        <taxon>Bacteria</taxon>
        <taxon>Bacillati</taxon>
        <taxon>Bacillota</taxon>
        <taxon>Hydrogenispora</taxon>
    </lineage>
</organism>
<keyword evidence="2" id="KW-1185">Reference proteome</keyword>
<gene>
    <name evidence="1" type="ORF">EDC14_101184</name>
</gene>
<keyword evidence="1" id="KW-0808">Transferase</keyword>
<dbReference type="AlphaFoldDB" id="A0A4R1RVJ1"/>
<dbReference type="GO" id="GO:0047355">
    <property type="term" value="F:CDP-glycerol glycerophosphotransferase activity"/>
    <property type="evidence" value="ECO:0007669"/>
    <property type="project" value="InterPro"/>
</dbReference>
<evidence type="ECO:0000313" key="2">
    <source>
        <dbReference type="Proteomes" id="UP000295008"/>
    </source>
</evidence>
<protein>
    <submittedName>
        <fullName evidence="1">CDP-glycerol:poly(Glycerophosphate) glycerophosphotransferase</fullName>
    </submittedName>
</protein>
<dbReference type="Proteomes" id="UP000295008">
    <property type="component" value="Unassembled WGS sequence"/>
</dbReference>
<reference evidence="1 2" key="1">
    <citation type="submission" date="2019-03" db="EMBL/GenBank/DDBJ databases">
        <title>Genomic Encyclopedia of Type Strains, Phase IV (KMG-IV): sequencing the most valuable type-strain genomes for metagenomic binning, comparative biology and taxonomic classification.</title>
        <authorList>
            <person name="Goeker M."/>
        </authorList>
    </citation>
    <scope>NUCLEOTIDE SEQUENCE [LARGE SCALE GENOMIC DNA]</scope>
    <source>
        <strain evidence="1 2">LX-B</strain>
    </source>
</reference>
<dbReference type="Pfam" id="PF04464">
    <property type="entry name" value="Glyphos_transf"/>
    <property type="match status" value="1"/>
</dbReference>
<dbReference type="OrthoDB" id="2622399at2"/>
<name>A0A4R1RVJ1_HYDET</name>
<dbReference type="InterPro" id="IPR007554">
    <property type="entry name" value="Glycerophosphate_synth"/>
</dbReference>
<dbReference type="GO" id="GO:0016020">
    <property type="term" value="C:membrane"/>
    <property type="evidence" value="ECO:0007669"/>
    <property type="project" value="InterPro"/>
</dbReference>
<sequence length="467" mass="53148">MKAKNSFYCVTLRRFFEAFQGVTYHRVPICHYVYRHFMSFIGESRLQTYLPYVQDEMRKIVNSQIYSWLDGPYPYDPHPEGVIVMRGGFGDNASLYLPHDRFFLISPNQAEVDLIKLNRPDLISHNIQNNYSDNPTAVSRLNRQIAKVIQNHKDDPLFGSLDLLHWFEKVIPDLVRVFDAVHSLFARLNVAAVLTISSTYSMDGALNLIARSHRIPSFTVQHGLIAENDLFSHIPILATKKLVWGESFKKWYQQFGFPESRVGVIGSPRFDIVFNHQWCGPEKLRRMLGISPTLKVVVYATQIFRYAQTVTPIVLEGLRSIPNLFLVIMLHPGENPLPHEQLAAGYPNCKVVRFGHISLYDALSGADIFITYYSTAALEAMFFKLPVITVEPIRPTFSFGALGASLKVTEAPQLQQVVQRLLGDESYRTNAVNQYQKFLAEFCIPDGSASKRLFAEIERLCHQGGIA</sequence>
<proteinExistence type="predicted"/>
<dbReference type="SUPFAM" id="SSF53756">
    <property type="entry name" value="UDP-Glycosyltransferase/glycogen phosphorylase"/>
    <property type="match status" value="1"/>
</dbReference>
<comment type="caution">
    <text evidence="1">The sequence shown here is derived from an EMBL/GenBank/DDBJ whole genome shotgun (WGS) entry which is preliminary data.</text>
</comment>
<dbReference type="EMBL" id="SLUN01000011">
    <property type="protein sequence ID" value="TCL69962.1"/>
    <property type="molecule type" value="Genomic_DNA"/>
</dbReference>
<dbReference type="InterPro" id="IPR043148">
    <property type="entry name" value="TagF_C"/>
</dbReference>